<name>A0A9D4TRQ1_CHLVU</name>
<keyword evidence="4" id="KW-1185">Reference proteome</keyword>
<evidence type="ECO:0000313" key="4">
    <source>
        <dbReference type="Proteomes" id="UP001055712"/>
    </source>
</evidence>
<proteinExistence type="predicted"/>
<organism evidence="3 4">
    <name type="scientific">Chlorella vulgaris</name>
    <name type="common">Green alga</name>
    <dbReference type="NCBI Taxonomy" id="3077"/>
    <lineage>
        <taxon>Eukaryota</taxon>
        <taxon>Viridiplantae</taxon>
        <taxon>Chlorophyta</taxon>
        <taxon>core chlorophytes</taxon>
        <taxon>Trebouxiophyceae</taxon>
        <taxon>Chlorellales</taxon>
        <taxon>Chlorellaceae</taxon>
        <taxon>Chlorella clade</taxon>
        <taxon>Chlorella</taxon>
    </lineage>
</organism>
<gene>
    <name evidence="3" type="ORF">D9Q98_010473</name>
</gene>
<reference evidence="3" key="1">
    <citation type="journal article" date="2019" name="Plant J.">
        <title>Chlorella vulgaris genome assembly and annotation reveals the molecular basis for metabolic acclimation to high light conditions.</title>
        <authorList>
            <person name="Cecchin M."/>
            <person name="Marcolungo L."/>
            <person name="Rossato M."/>
            <person name="Girolomoni L."/>
            <person name="Cosentino E."/>
            <person name="Cuine S."/>
            <person name="Li-Beisson Y."/>
            <person name="Delledonne M."/>
            <person name="Ballottari M."/>
        </authorList>
    </citation>
    <scope>NUCLEOTIDE SEQUENCE</scope>
    <source>
        <strain evidence="3">211/11P</strain>
    </source>
</reference>
<protein>
    <submittedName>
        <fullName evidence="3">Uncharacterized protein</fullName>
    </submittedName>
</protein>
<dbReference type="OrthoDB" id="10526004at2759"/>
<feature type="compositionally biased region" description="Low complexity" evidence="2">
    <location>
        <begin position="67"/>
        <end position="114"/>
    </location>
</feature>
<evidence type="ECO:0000256" key="2">
    <source>
        <dbReference type="SAM" id="MobiDB-lite"/>
    </source>
</evidence>
<dbReference type="AlphaFoldDB" id="A0A9D4TRQ1"/>
<feature type="coiled-coil region" evidence="1">
    <location>
        <begin position="223"/>
        <end position="250"/>
    </location>
</feature>
<reference evidence="3" key="2">
    <citation type="submission" date="2020-11" db="EMBL/GenBank/DDBJ databases">
        <authorList>
            <person name="Cecchin M."/>
            <person name="Marcolungo L."/>
            <person name="Rossato M."/>
            <person name="Girolomoni L."/>
            <person name="Cosentino E."/>
            <person name="Cuine S."/>
            <person name="Li-Beisson Y."/>
            <person name="Delledonne M."/>
            <person name="Ballottari M."/>
        </authorList>
    </citation>
    <scope>NUCLEOTIDE SEQUENCE</scope>
    <source>
        <strain evidence="3">211/11P</strain>
        <tissue evidence="3">Whole cell</tissue>
    </source>
</reference>
<evidence type="ECO:0000256" key="1">
    <source>
        <dbReference type="SAM" id="Coils"/>
    </source>
</evidence>
<dbReference type="Proteomes" id="UP001055712">
    <property type="component" value="Unassembled WGS sequence"/>
</dbReference>
<feature type="region of interest" description="Disordered" evidence="2">
    <location>
        <begin position="1"/>
        <end position="127"/>
    </location>
</feature>
<keyword evidence="1" id="KW-0175">Coiled coil</keyword>
<feature type="compositionally biased region" description="Low complexity" evidence="2">
    <location>
        <begin position="1"/>
        <end position="26"/>
    </location>
</feature>
<evidence type="ECO:0000313" key="3">
    <source>
        <dbReference type="EMBL" id="KAI3432891.1"/>
    </source>
</evidence>
<dbReference type="EMBL" id="SIDB01000005">
    <property type="protein sequence ID" value="KAI3432891.1"/>
    <property type="molecule type" value="Genomic_DNA"/>
</dbReference>
<sequence>MAGSGCSSSSGDSDVSSSPPSSSCSDDCGDSPRPAADSPPCRPPVRRVPSLSLRANLEDLPRGDAPLTAARTARPQQAAPAPAAAAAQVPPPAQQTAAAAPPRLPPLALGGLPPRRVDSQPSSQTPTALSVDILSPAFNLQRQHQQDADTSQLALTCAGRLGVQPERLRFYALTEVAGPQQLPPGCSRAAVEVVDSRFSLAALEELVADNHRLAAAGQERGGQQQAAAQVQALQLENDSLRAQLERSEALRRKGARSLQELVQEFNALSRELMKGSTSLDSHMMQAPPHDYARIKAGTPVAVVDGLMLHTSSCDG</sequence>
<comment type="caution">
    <text evidence="3">The sequence shown here is derived from an EMBL/GenBank/DDBJ whole genome shotgun (WGS) entry which is preliminary data.</text>
</comment>
<accession>A0A9D4TRQ1</accession>